<dbReference type="PROSITE" id="PS50293">
    <property type="entry name" value="TPR_REGION"/>
    <property type="match status" value="1"/>
</dbReference>
<evidence type="ECO:0000313" key="5">
    <source>
        <dbReference type="Proteomes" id="UP000326837"/>
    </source>
</evidence>
<dbReference type="PROSITE" id="PS50005">
    <property type="entry name" value="TPR"/>
    <property type="match status" value="3"/>
</dbReference>
<keyword evidence="5" id="KW-1185">Reference proteome</keyword>
<evidence type="ECO:0000256" key="2">
    <source>
        <dbReference type="ARBA" id="ARBA00022803"/>
    </source>
</evidence>
<dbReference type="SMART" id="SM00028">
    <property type="entry name" value="TPR"/>
    <property type="match status" value="4"/>
</dbReference>
<dbReference type="Proteomes" id="UP000326837">
    <property type="component" value="Chromosome"/>
</dbReference>
<organism evidence="4 5">
    <name type="scientific">Lacipirellula parvula</name>
    <dbReference type="NCBI Taxonomy" id="2650471"/>
    <lineage>
        <taxon>Bacteria</taxon>
        <taxon>Pseudomonadati</taxon>
        <taxon>Planctomycetota</taxon>
        <taxon>Planctomycetia</taxon>
        <taxon>Pirellulales</taxon>
        <taxon>Lacipirellulaceae</taxon>
        <taxon>Lacipirellula</taxon>
    </lineage>
</organism>
<dbReference type="Gene3D" id="1.25.40.10">
    <property type="entry name" value="Tetratricopeptide repeat domain"/>
    <property type="match status" value="3"/>
</dbReference>
<dbReference type="RefSeq" id="WP_152100407.1">
    <property type="nucleotide sequence ID" value="NZ_AP021861.1"/>
</dbReference>
<evidence type="ECO:0008006" key="6">
    <source>
        <dbReference type="Google" id="ProtNLM"/>
    </source>
</evidence>
<evidence type="ECO:0000256" key="1">
    <source>
        <dbReference type="ARBA" id="ARBA00022737"/>
    </source>
</evidence>
<dbReference type="KEGG" id="lpav:PLANPX_4539"/>
<dbReference type="PANTHER" id="PTHR44943:SF8">
    <property type="entry name" value="TPR REPEAT-CONTAINING PROTEIN MJ0263"/>
    <property type="match status" value="1"/>
</dbReference>
<evidence type="ECO:0000256" key="3">
    <source>
        <dbReference type="PROSITE-ProRule" id="PRU00339"/>
    </source>
</evidence>
<feature type="repeat" description="TPR" evidence="3">
    <location>
        <begin position="37"/>
        <end position="70"/>
    </location>
</feature>
<dbReference type="EMBL" id="AP021861">
    <property type="protein sequence ID" value="BBO34927.1"/>
    <property type="molecule type" value="Genomic_DNA"/>
</dbReference>
<feature type="repeat" description="TPR" evidence="3">
    <location>
        <begin position="73"/>
        <end position="106"/>
    </location>
</feature>
<proteinExistence type="predicted"/>
<dbReference type="Pfam" id="PF13414">
    <property type="entry name" value="TPR_11"/>
    <property type="match status" value="1"/>
</dbReference>
<name>A0A5K7XFV1_9BACT</name>
<dbReference type="InterPro" id="IPR011990">
    <property type="entry name" value="TPR-like_helical_dom_sf"/>
</dbReference>
<feature type="repeat" description="TPR" evidence="3">
    <location>
        <begin position="142"/>
        <end position="175"/>
    </location>
</feature>
<reference evidence="5" key="1">
    <citation type="submission" date="2019-10" db="EMBL/GenBank/DDBJ databases">
        <title>Lacipirellula parvula gen. nov., sp. nov., representing a lineage of planctomycetes widespread in freshwater anoxic habitats, and description of the family Lacipirellulaceae.</title>
        <authorList>
            <person name="Dedysh S.N."/>
            <person name="Kulichevskaya I.S."/>
            <person name="Beletsky A.V."/>
            <person name="Rakitin A.L."/>
            <person name="Mardanov A.V."/>
            <person name="Ivanova A.A."/>
            <person name="Saltykova V.X."/>
            <person name="Rijpstra W.I.C."/>
            <person name="Sinninghe Damste J.S."/>
            <person name="Ravin N.V."/>
        </authorList>
    </citation>
    <scope>NUCLEOTIDE SEQUENCE [LARGE SCALE GENOMIC DNA]</scope>
    <source>
        <strain evidence="5">PX69</strain>
    </source>
</reference>
<dbReference type="Pfam" id="PF00515">
    <property type="entry name" value="TPR_1"/>
    <property type="match status" value="1"/>
</dbReference>
<accession>A0A5K7XFV1</accession>
<dbReference type="InterPro" id="IPR051685">
    <property type="entry name" value="Ycf3/AcsC/BcsC/TPR_MFPF"/>
</dbReference>
<protein>
    <recommendedName>
        <fullName evidence="6">Tetratricopeptide repeat protein</fullName>
    </recommendedName>
</protein>
<gene>
    <name evidence="4" type="ORF">PLANPX_4539</name>
</gene>
<dbReference type="PANTHER" id="PTHR44943">
    <property type="entry name" value="CELLULOSE SYNTHASE OPERON PROTEIN C"/>
    <property type="match status" value="1"/>
</dbReference>
<keyword evidence="1" id="KW-0677">Repeat</keyword>
<evidence type="ECO:0000313" key="4">
    <source>
        <dbReference type="EMBL" id="BBO34927.1"/>
    </source>
</evidence>
<sequence length="195" mass="22225">MSQAARLARLKRLSHSHNTAITICYGRRYLRAFPEDGLAWLYVGIALVEVARYEEAEQAIARAISLCPTEMRHHPLAHMGHLFREAGDYDQAAEWYRRAIAARPELPGVYIFLGGLLAKQGRFADAEEAHRNAIACPEGELDEAYLNLGFVLRAREQFVEAAECFREALRLDPEYRAARRALHDVERCMRYKHGG</sequence>
<dbReference type="InterPro" id="IPR019734">
    <property type="entry name" value="TPR_rpt"/>
</dbReference>
<dbReference type="Pfam" id="PF13432">
    <property type="entry name" value="TPR_16"/>
    <property type="match status" value="1"/>
</dbReference>
<dbReference type="SUPFAM" id="SSF48452">
    <property type="entry name" value="TPR-like"/>
    <property type="match status" value="1"/>
</dbReference>
<dbReference type="AlphaFoldDB" id="A0A5K7XFV1"/>
<keyword evidence="2 3" id="KW-0802">TPR repeat</keyword>